<dbReference type="PANTHER" id="PTHR21110:SF0">
    <property type="entry name" value="PHOSPHOPENTOMUTASE"/>
    <property type="match status" value="1"/>
</dbReference>
<dbReference type="STRING" id="37658.SAMN05661086_00541"/>
<dbReference type="Proteomes" id="UP000199659">
    <property type="component" value="Unassembled WGS sequence"/>
</dbReference>
<dbReference type="RefSeq" id="WP_092559161.1">
    <property type="nucleotide sequence ID" value="NZ_FOYZ01000002.1"/>
</dbReference>
<evidence type="ECO:0000256" key="3">
    <source>
        <dbReference type="ARBA" id="ARBA00022723"/>
    </source>
</evidence>
<keyword evidence="10" id="KW-1185">Reference proteome</keyword>
<evidence type="ECO:0000256" key="5">
    <source>
        <dbReference type="ARBA" id="ARBA00023235"/>
    </source>
</evidence>
<gene>
    <name evidence="6" type="primary">deoB</name>
    <name evidence="9" type="ORF">SAMN05661086_00541</name>
</gene>
<dbReference type="HAMAP" id="MF_00740">
    <property type="entry name" value="Phosphopentomut"/>
    <property type="match status" value="1"/>
</dbReference>
<feature type="binding site" evidence="6">
    <location>
        <position position="341"/>
    </location>
    <ligand>
        <name>Mn(2+)</name>
        <dbReference type="ChEBI" id="CHEBI:29035"/>
        <label>2</label>
    </ligand>
</feature>
<protein>
    <recommendedName>
        <fullName evidence="6 7">Phosphopentomutase</fullName>
        <ecNumber evidence="6 7">5.4.2.7</ecNumber>
    </recommendedName>
    <alternativeName>
        <fullName evidence="6">Phosphodeoxyribomutase</fullName>
    </alternativeName>
</protein>
<dbReference type="GO" id="GO:0005829">
    <property type="term" value="C:cytosol"/>
    <property type="evidence" value="ECO:0007669"/>
    <property type="project" value="TreeGrafter"/>
</dbReference>
<comment type="similarity">
    <text evidence="1 6">Belongs to the phosphopentomutase family.</text>
</comment>
<dbReference type="FunFam" id="3.30.70.1250:FF:000001">
    <property type="entry name" value="Phosphopentomutase"/>
    <property type="match status" value="1"/>
</dbReference>
<sequence length="395" mass="44259">MKRVFLVVLDSFGIGEMPDADQYLDAGSNTLKACSGSQKFYIPNMKHLGLFNIDGVDVSPCKEDWSRQREQLAGVYGRLTEASKGKDTTIGHWEIAGHISECPLPTFPNGFPQELLNQLEEKTGRKIICNKPYSGTEVIKDYGEEHVKTGALIVYTSADSVLQIAAHESIVSIEELYRYCEIARELCTGETGVGRVIARPFEGEAPNFQRTKRRHDYSLTPPGVTMLDQLLEKDFDVIAVGKIYDIFAGKSISSMIRTSGNEEGIEKTLEYMEKEFEGLCFINLVDFDMLYGHRNDVDGYAEALTYFDKKLPDMIKLLGDEDILMITADHGCDPSTPSTDHSREYTPLLMYGKPLKEDVNLGTRESFADISATILDYFQIPCKTKGTSFLEQIVK</sequence>
<dbReference type="PANTHER" id="PTHR21110">
    <property type="entry name" value="PHOSPHOPENTOMUTASE"/>
    <property type="match status" value="1"/>
</dbReference>
<feature type="binding site" evidence="6">
    <location>
        <position position="288"/>
    </location>
    <ligand>
        <name>Mn(2+)</name>
        <dbReference type="ChEBI" id="CHEBI:29035"/>
        <label>2</label>
    </ligand>
</feature>
<dbReference type="InterPro" id="IPR017850">
    <property type="entry name" value="Alkaline_phosphatase_core_sf"/>
</dbReference>
<keyword evidence="4 6" id="KW-0464">Manganese</keyword>
<dbReference type="InterPro" id="IPR006124">
    <property type="entry name" value="Metalloenzyme"/>
</dbReference>
<comment type="function">
    <text evidence="6">Isomerase that catalyzes the conversion of deoxy-ribose 1-phosphate (dRib-1-P) and ribose 1-phosphate (Rib-1-P) to deoxy-ribose 5-phosphate (dRib-5-P) and ribose 5-phosphate (Rib-5-P), respectively.</text>
</comment>
<dbReference type="Pfam" id="PF01676">
    <property type="entry name" value="Metalloenzyme"/>
    <property type="match status" value="1"/>
</dbReference>
<dbReference type="PIRSF" id="PIRSF001491">
    <property type="entry name" value="Ppentomutase"/>
    <property type="match status" value="1"/>
</dbReference>
<evidence type="ECO:0000256" key="6">
    <source>
        <dbReference type="HAMAP-Rule" id="MF_00740"/>
    </source>
</evidence>
<comment type="subcellular location">
    <subcellularLocation>
        <location evidence="6">Cytoplasm</location>
    </subcellularLocation>
</comment>
<reference evidence="9 10" key="1">
    <citation type="submission" date="2016-10" db="EMBL/GenBank/DDBJ databases">
        <authorList>
            <person name="de Groot N.N."/>
        </authorList>
    </citation>
    <scope>NUCLEOTIDE SEQUENCE [LARGE SCALE GENOMIC DNA]</scope>
    <source>
        <strain evidence="9 10">743A</strain>
    </source>
</reference>
<feature type="binding site" evidence="6">
    <location>
        <position position="293"/>
    </location>
    <ligand>
        <name>Mn(2+)</name>
        <dbReference type="ChEBI" id="CHEBI:29035"/>
        <label>2</label>
    </ligand>
</feature>
<dbReference type="GO" id="GO:0006015">
    <property type="term" value="P:5-phosphoribose 1-diphosphate biosynthetic process"/>
    <property type="evidence" value="ECO:0007669"/>
    <property type="project" value="UniProtKB-UniPathway"/>
</dbReference>
<organism evidence="9 10">
    <name type="scientific">Anaeromicropila populeti</name>
    <dbReference type="NCBI Taxonomy" id="37658"/>
    <lineage>
        <taxon>Bacteria</taxon>
        <taxon>Bacillati</taxon>
        <taxon>Bacillota</taxon>
        <taxon>Clostridia</taxon>
        <taxon>Lachnospirales</taxon>
        <taxon>Lachnospiraceae</taxon>
        <taxon>Anaeromicropila</taxon>
    </lineage>
</organism>
<evidence type="ECO:0000256" key="4">
    <source>
        <dbReference type="ARBA" id="ARBA00023211"/>
    </source>
</evidence>
<keyword evidence="5 6" id="KW-0413">Isomerase</keyword>
<accession>A0A1I6I895</accession>
<dbReference type="SUPFAM" id="SSF53649">
    <property type="entry name" value="Alkaline phosphatase-like"/>
    <property type="match status" value="1"/>
</dbReference>
<feature type="binding site" evidence="6">
    <location>
        <position position="330"/>
    </location>
    <ligand>
        <name>Mn(2+)</name>
        <dbReference type="ChEBI" id="CHEBI:29035"/>
        <label>1</label>
    </ligand>
</feature>
<dbReference type="CDD" id="cd16009">
    <property type="entry name" value="PPM"/>
    <property type="match status" value="1"/>
</dbReference>
<dbReference type="EC" id="5.4.2.7" evidence="6 7"/>
<dbReference type="GO" id="GO:0043094">
    <property type="term" value="P:metabolic compound salvage"/>
    <property type="evidence" value="ECO:0007669"/>
    <property type="project" value="UniProtKB-UniRule"/>
</dbReference>
<dbReference type="SUPFAM" id="SSF143856">
    <property type="entry name" value="DeoB insert domain-like"/>
    <property type="match status" value="1"/>
</dbReference>
<dbReference type="InterPro" id="IPR010045">
    <property type="entry name" value="DeoB"/>
</dbReference>
<feature type="binding site" evidence="6">
    <location>
        <position position="10"/>
    </location>
    <ligand>
        <name>Mn(2+)</name>
        <dbReference type="ChEBI" id="CHEBI:29035"/>
        <label>1</label>
    </ligand>
</feature>
<keyword evidence="3 6" id="KW-0479">Metal-binding</keyword>
<comment type="cofactor">
    <cofactor evidence="6">
        <name>Mn(2+)</name>
        <dbReference type="ChEBI" id="CHEBI:29035"/>
    </cofactor>
    <text evidence="6">Binds 2 manganese ions.</text>
</comment>
<dbReference type="InterPro" id="IPR024052">
    <property type="entry name" value="Phosphopentomutase_DeoB_cap_sf"/>
</dbReference>
<dbReference type="GO" id="GO:0009117">
    <property type="term" value="P:nucleotide metabolic process"/>
    <property type="evidence" value="ECO:0007669"/>
    <property type="project" value="UniProtKB-UniRule"/>
</dbReference>
<dbReference type="UniPathway" id="UPA00087">
    <property type="reaction ID" value="UER00173"/>
</dbReference>
<proteinExistence type="inferred from homology"/>
<dbReference type="Gene3D" id="3.40.720.10">
    <property type="entry name" value="Alkaline Phosphatase, subunit A"/>
    <property type="match status" value="1"/>
</dbReference>
<dbReference type="OrthoDB" id="9769930at2"/>
<dbReference type="GO" id="GO:0006018">
    <property type="term" value="P:2-deoxyribose 1-phosphate catabolic process"/>
    <property type="evidence" value="ECO:0007669"/>
    <property type="project" value="UniProtKB-UniRule"/>
</dbReference>
<evidence type="ECO:0000256" key="2">
    <source>
        <dbReference type="ARBA" id="ARBA00022490"/>
    </source>
</evidence>
<dbReference type="AlphaFoldDB" id="A0A1I6I895"/>
<evidence type="ECO:0000259" key="8">
    <source>
        <dbReference type="Pfam" id="PF01676"/>
    </source>
</evidence>
<feature type="domain" description="Metalloenzyme" evidence="8">
    <location>
        <begin position="2"/>
        <end position="380"/>
    </location>
</feature>
<keyword evidence="2 6" id="KW-0963">Cytoplasm</keyword>
<dbReference type="Gene3D" id="3.30.70.1250">
    <property type="entry name" value="Phosphopentomutase"/>
    <property type="match status" value="1"/>
</dbReference>
<evidence type="ECO:0000313" key="9">
    <source>
        <dbReference type="EMBL" id="SFR62965.1"/>
    </source>
</evidence>
<evidence type="ECO:0000256" key="1">
    <source>
        <dbReference type="ARBA" id="ARBA00010373"/>
    </source>
</evidence>
<dbReference type="NCBIfam" id="TIGR01696">
    <property type="entry name" value="deoB"/>
    <property type="match status" value="1"/>
</dbReference>
<feature type="binding site" evidence="6">
    <location>
        <position position="329"/>
    </location>
    <ligand>
        <name>Mn(2+)</name>
        <dbReference type="ChEBI" id="CHEBI:29035"/>
        <label>1</label>
    </ligand>
</feature>
<evidence type="ECO:0000256" key="7">
    <source>
        <dbReference type="NCBIfam" id="TIGR01696"/>
    </source>
</evidence>
<dbReference type="EMBL" id="FOYZ01000002">
    <property type="protein sequence ID" value="SFR62965.1"/>
    <property type="molecule type" value="Genomic_DNA"/>
</dbReference>
<comment type="catalytic activity">
    <reaction evidence="6">
        <text>alpha-D-ribose 1-phosphate = D-ribose 5-phosphate</text>
        <dbReference type="Rhea" id="RHEA:18793"/>
        <dbReference type="ChEBI" id="CHEBI:57720"/>
        <dbReference type="ChEBI" id="CHEBI:78346"/>
        <dbReference type="EC" id="5.4.2.7"/>
    </reaction>
</comment>
<dbReference type="GO" id="GO:0008973">
    <property type="term" value="F:phosphopentomutase activity"/>
    <property type="evidence" value="ECO:0007669"/>
    <property type="project" value="UniProtKB-UniRule"/>
</dbReference>
<dbReference type="GO" id="GO:0000287">
    <property type="term" value="F:magnesium ion binding"/>
    <property type="evidence" value="ECO:0007669"/>
    <property type="project" value="UniProtKB-UniRule"/>
</dbReference>
<comment type="pathway">
    <text evidence="6">Carbohydrate degradation; 2-deoxy-D-ribose 1-phosphate degradation; D-glyceraldehyde 3-phosphate and acetaldehyde from 2-deoxy-alpha-D-ribose 1-phosphate: step 1/2.</text>
</comment>
<dbReference type="NCBIfam" id="NF003766">
    <property type="entry name" value="PRK05362.1"/>
    <property type="match status" value="1"/>
</dbReference>
<comment type="catalytic activity">
    <reaction evidence="6">
        <text>2-deoxy-alpha-D-ribose 1-phosphate = 2-deoxy-D-ribose 5-phosphate</text>
        <dbReference type="Rhea" id="RHEA:27658"/>
        <dbReference type="ChEBI" id="CHEBI:57259"/>
        <dbReference type="ChEBI" id="CHEBI:62877"/>
        <dbReference type="EC" id="5.4.2.7"/>
    </reaction>
</comment>
<name>A0A1I6I895_9FIRM</name>
<dbReference type="GO" id="GO:0030145">
    <property type="term" value="F:manganese ion binding"/>
    <property type="evidence" value="ECO:0007669"/>
    <property type="project" value="UniProtKB-UniRule"/>
</dbReference>
<evidence type="ECO:0000313" key="10">
    <source>
        <dbReference type="Proteomes" id="UP000199659"/>
    </source>
</evidence>